<dbReference type="GO" id="GO:0003844">
    <property type="term" value="F:1,4-alpha-glucan branching enzyme activity"/>
    <property type="evidence" value="ECO:0007669"/>
    <property type="project" value="InterPro"/>
</dbReference>
<proteinExistence type="predicted"/>
<name>X0V3L9_9ZZZZ</name>
<sequence>METSLGKKSYLRKGIEEFLSENGIDYFIIDSALLKGGKAIGVYMDRFQALKTLWGQFEKEYSPREEEIDKTPREVYLVGTEGKKPVAIFTRDPDTGLQVWSGEWGYPGDGNYLDFHKKHFPGGHRYWKVTSAKSDLADKWEYYPEDAQKR</sequence>
<dbReference type="GO" id="GO:0030979">
    <property type="term" value="P:alpha-glucan biosynthetic process"/>
    <property type="evidence" value="ECO:0007669"/>
    <property type="project" value="InterPro"/>
</dbReference>
<organism evidence="1">
    <name type="scientific">marine sediment metagenome</name>
    <dbReference type="NCBI Taxonomy" id="412755"/>
    <lineage>
        <taxon>unclassified sequences</taxon>
        <taxon>metagenomes</taxon>
        <taxon>ecological metagenomes</taxon>
    </lineage>
</organism>
<dbReference type="PANTHER" id="PTHR41695">
    <property type="entry name" value="1,4-ALPHA-GLUCAN BRANCHING ENZYME RV3031-RELATED"/>
    <property type="match status" value="1"/>
</dbReference>
<reference evidence="1" key="1">
    <citation type="journal article" date="2014" name="Front. Microbiol.">
        <title>High frequency of phylogenetically diverse reductive dehalogenase-homologous genes in deep subseafloor sedimentary metagenomes.</title>
        <authorList>
            <person name="Kawai M."/>
            <person name="Futagami T."/>
            <person name="Toyoda A."/>
            <person name="Takaki Y."/>
            <person name="Nishi S."/>
            <person name="Hori S."/>
            <person name="Arai W."/>
            <person name="Tsubouchi T."/>
            <person name="Morono Y."/>
            <person name="Uchiyama I."/>
            <person name="Ito T."/>
            <person name="Fujiyama A."/>
            <person name="Inagaki F."/>
            <person name="Takami H."/>
        </authorList>
    </citation>
    <scope>NUCLEOTIDE SEQUENCE</scope>
    <source>
        <strain evidence="1">Expedition CK06-06</strain>
    </source>
</reference>
<dbReference type="SUPFAM" id="SSF88713">
    <property type="entry name" value="Glycoside hydrolase/deacetylase"/>
    <property type="match status" value="1"/>
</dbReference>
<accession>X0V3L9</accession>
<feature type="non-terminal residue" evidence="1">
    <location>
        <position position="150"/>
    </location>
</feature>
<dbReference type="GO" id="GO:0005576">
    <property type="term" value="C:extracellular region"/>
    <property type="evidence" value="ECO:0007669"/>
    <property type="project" value="TreeGrafter"/>
</dbReference>
<dbReference type="AlphaFoldDB" id="X0V3L9"/>
<dbReference type="Gene3D" id="3.20.110.10">
    <property type="entry name" value="Glycoside hydrolase 38, N terminal domain"/>
    <property type="match status" value="1"/>
</dbReference>
<protein>
    <submittedName>
        <fullName evidence="1">Uncharacterized protein</fullName>
    </submittedName>
</protein>
<dbReference type="InterPro" id="IPR027291">
    <property type="entry name" value="Glyco_hydro_38_N_sf"/>
</dbReference>
<evidence type="ECO:0000313" key="1">
    <source>
        <dbReference type="EMBL" id="GAF95245.1"/>
    </source>
</evidence>
<comment type="caution">
    <text evidence="1">The sequence shown here is derived from an EMBL/GenBank/DDBJ whole genome shotgun (WGS) entry which is preliminary data.</text>
</comment>
<dbReference type="PANTHER" id="PTHR41695:SF1">
    <property type="entry name" value="1,4-ALPHA-GLUCAN BRANCHING ENZYME TK1436"/>
    <property type="match status" value="1"/>
</dbReference>
<dbReference type="EMBL" id="BARS01011925">
    <property type="protein sequence ID" value="GAF95245.1"/>
    <property type="molecule type" value="Genomic_DNA"/>
</dbReference>
<gene>
    <name evidence="1" type="ORF">S01H1_21492</name>
</gene>
<dbReference type="InterPro" id="IPR040042">
    <property type="entry name" value="Branching_enz_MT3115-like"/>
</dbReference>
<dbReference type="InterPro" id="IPR011330">
    <property type="entry name" value="Glyco_hydro/deAcase_b/a-brl"/>
</dbReference>